<dbReference type="InterPro" id="IPR014710">
    <property type="entry name" value="RmlC-like_jellyroll"/>
</dbReference>
<comment type="caution">
    <text evidence="3">The sequence shown here is derived from an EMBL/GenBank/DDBJ whole genome shotgun (WGS) entry which is preliminary data.</text>
</comment>
<dbReference type="Gene3D" id="2.60.120.10">
    <property type="entry name" value="Jelly Rolls"/>
    <property type="match status" value="1"/>
</dbReference>
<name>A0ABN3E3U1_9ACTN</name>
<evidence type="ECO:0000313" key="3">
    <source>
        <dbReference type="EMBL" id="GAA2247595.1"/>
    </source>
</evidence>
<reference evidence="3 4" key="1">
    <citation type="journal article" date="2019" name="Int. J. Syst. Evol. Microbiol.">
        <title>The Global Catalogue of Microorganisms (GCM) 10K type strain sequencing project: providing services to taxonomists for standard genome sequencing and annotation.</title>
        <authorList>
            <consortium name="The Broad Institute Genomics Platform"/>
            <consortium name="The Broad Institute Genome Sequencing Center for Infectious Disease"/>
            <person name="Wu L."/>
            <person name="Ma J."/>
        </authorList>
    </citation>
    <scope>NUCLEOTIDE SEQUENCE [LARGE SCALE GENOMIC DNA]</scope>
    <source>
        <strain evidence="3 4">JCM 7356</strain>
    </source>
</reference>
<proteinExistence type="predicted"/>
<dbReference type="Pfam" id="PF00190">
    <property type="entry name" value="Cupin_1"/>
    <property type="match status" value="1"/>
</dbReference>
<feature type="domain" description="Cupin type-1" evidence="2">
    <location>
        <begin position="33"/>
        <end position="112"/>
    </location>
</feature>
<dbReference type="SUPFAM" id="SSF51182">
    <property type="entry name" value="RmlC-like cupins"/>
    <property type="match status" value="1"/>
</dbReference>
<dbReference type="InterPro" id="IPR006045">
    <property type="entry name" value="Cupin_1"/>
</dbReference>
<dbReference type="EMBL" id="BAAATR010000012">
    <property type="protein sequence ID" value="GAA2247595.1"/>
    <property type="molecule type" value="Genomic_DNA"/>
</dbReference>
<evidence type="ECO:0000259" key="2">
    <source>
        <dbReference type="Pfam" id="PF00190"/>
    </source>
</evidence>
<accession>A0ABN3E3U1</accession>
<evidence type="ECO:0000313" key="4">
    <source>
        <dbReference type="Proteomes" id="UP001500305"/>
    </source>
</evidence>
<sequence length="137" mass="14671">MDHPAFETCSVERAAVVRAPDGATVRPLAALAGQGSLAQFELPPGGVSAAVSHATVQEIWQVTQGTGRIWRRQDGREEVTELRPGTVLTVPLGTAFQFRADPDSPPLQITAVTMPPWPDDDAEARPEQGPWTANLAH</sequence>
<feature type="region of interest" description="Disordered" evidence="1">
    <location>
        <begin position="116"/>
        <end position="137"/>
    </location>
</feature>
<dbReference type="Proteomes" id="UP001500305">
    <property type="component" value="Unassembled WGS sequence"/>
</dbReference>
<organism evidence="3 4">
    <name type="scientific">Kitasatospora cystarginea</name>
    <dbReference type="NCBI Taxonomy" id="58350"/>
    <lineage>
        <taxon>Bacteria</taxon>
        <taxon>Bacillati</taxon>
        <taxon>Actinomycetota</taxon>
        <taxon>Actinomycetes</taxon>
        <taxon>Kitasatosporales</taxon>
        <taxon>Streptomycetaceae</taxon>
        <taxon>Kitasatospora</taxon>
    </lineage>
</organism>
<evidence type="ECO:0000256" key="1">
    <source>
        <dbReference type="SAM" id="MobiDB-lite"/>
    </source>
</evidence>
<gene>
    <name evidence="3" type="ORF">GCM10010430_32370</name>
</gene>
<protein>
    <recommendedName>
        <fullName evidence="2">Cupin type-1 domain-containing protein</fullName>
    </recommendedName>
</protein>
<dbReference type="RefSeq" id="WP_344637079.1">
    <property type="nucleotide sequence ID" value="NZ_BAAATR010000012.1"/>
</dbReference>
<dbReference type="InterPro" id="IPR011051">
    <property type="entry name" value="RmlC_Cupin_sf"/>
</dbReference>
<keyword evidence="4" id="KW-1185">Reference proteome</keyword>